<dbReference type="Proteomes" id="UP000019678">
    <property type="component" value="Unassembled WGS sequence"/>
</dbReference>
<evidence type="ECO:0000256" key="1">
    <source>
        <dbReference type="SAM" id="Phobius"/>
    </source>
</evidence>
<reference evidence="2 3" key="1">
    <citation type="submission" date="2013-05" db="EMBL/GenBank/DDBJ databases">
        <title>Genome assembly of Chondromyces apiculatus DSM 436.</title>
        <authorList>
            <person name="Sharma G."/>
            <person name="Khatri I."/>
            <person name="Kaur C."/>
            <person name="Mayilraj S."/>
            <person name="Subramanian S."/>
        </authorList>
    </citation>
    <scope>NUCLEOTIDE SEQUENCE [LARGE SCALE GENOMIC DNA]</scope>
    <source>
        <strain evidence="2 3">DSM 436</strain>
    </source>
</reference>
<organism evidence="2 3">
    <name type="scientific">Chondromyces apiculatus DSM 436</name>
    <dbReference type="NCBI Taxonomy" id="1192034"/>
    <lineage>
        <taxon>Bacteria</taxon>
        <taxon>Pseudomonadati</taxon>
        <taxon>Myxococcota</taxon>
        <taxon>Polyangia</taxon>
        <taxon>Polyangiales</taxon>
        <taxon>Polyangiaceae</taxon>
        <taxon>Chondromyces</taxon>
    </lineage>
</organism>
<protein>
    <recommendedName>
        <fullName evidence="4">DUF4384 domain-containing protein</fullName>
    </recommendedName>
</protein>
<accession>A0A017TAX8</accession>
<evidence type="ECO:0000313" key="3">
    <source>
        <dbReference type="Proteomes" id="UP000019678"/>
    </source>
</evidence>
<evidence type="ECO:0000313" key="2">
    <source>
        <dbReference type="EMBL" id="EYF06399.1"/>
    </source>
</evidence>
<comment type="caution">
    <text evidence="2">The sequence shown here is derived from an EMBL/GenBank/DDBJ whole genome shotgun (WGS) entry which is preliminary data.</text>
</comment>
<dbReference type="AlphaFoldDB" id="A0A017TAX8"/>
<gene>
    <name evidence="2" type="ORF">CAP_1929</name>
</gene>
<keyword evidence="1" id="KW-0472">Membrane</keyword>
<keyword evidence="1" id="KW-0812">Transmembrane</keyword>
<dbReference type="EMBL" id="ASRX01000016">
    <property type="protein sequence ID" value="EYF06399.1"/>
    <property type="molecule type" value="Genomic_DNA"/>
</dbReference>
<dbReference type="RefSeq" id="WP_052374866.1">
    <property type="nucleotide sequence ID" value="NZ_ASRX01000016.1"/>
</dbReference>
<keyword evidence="3" id="KW-1185">Reference proteome</keyword>
<evidence type="ECO:0008006" key="4">
    <source>
        <dbReference type="Google" id="ProtNLM"/>
    </source>
</evidence>
<proteinExistence type="predicted"/>
<dbReference type="STRING" id="1192034.CAP_1929"/>
<dbReference type="eggNOG" id="COG5662">
    <property type="taxonomic scope" value="Bacteria"/>
</dbReference>
<keyword evidence="1" id="KW-1133">Transmembrane helix</keyword>
<feature type="transmembrane region" description="Helical" evidence="1">
    <location>
        <begin position="75"/>
        <end position="94"/>
    </location>
</feature>
<name>A0A017TAX8_9BACT</name>
<sequence>MNTTDHHPSFLELDRLALGAPTSPETGEHVAHCAACKSHLAALAQPPDLTALPALARRARAASTAQARSSMARRLLWAAPTLAAAAAVLLFIAFRPAPLTTLPEDNDPAAEEAFTTVKGGASVLLHIKRGERVFLWDGAEPVLPGDKLRLEIAPEGFTHVAVLADPRADGPQVPRPTLLYTAPLDPEKPAALPKAWEVDDAAGDEVLVVLLSTSPLDGEDALSLARTPRDGIWTRRLVLPKRPRPEHAP</sequence>